<dbReference type="PANTHER" id="PTHR30204:SF97">
    <property type="entry name" value="MERR FAMILY REGULATORY PROTEIN"/>
    <property type="match status" value="1"/>
</dbReference>
<dbReference type="InterPro" id="IPR027417">
    <property type="entry name" value="P-loop_NTPase"/>
</dbReference>
<keyword evidence="4" id="KW-1185">Reference proteome</keyword>
<gene>
    <name evidence="3" type="ORF">SAMN04488058_1302</name>
</gene>
<accession>A0A1H7CR48</accession>
<organism evidence="3 4">
    <name type="scientific">Deinococcus reticulitermitis</name>
    <dbReference type="NCBI Taxonomy" id="856736"/>
    <lineage>
        <taxon>Bacteria</taxon>
        <taxon>Thermotogati</taxon>
        <taxon>Deinococcota</taxon>
        <taxon>Deinococci</taxon>
        <taxon>Deinococcales</taxon>
        <taxon>Deinococcaceae</taxon>
        <taxon>Deinococcus</taxon>
    </lineage>
</organism>
<dbReference type="Pfam" id="PF13411">
    <property type="entry name" value="MerR_1"/>
    <property type="match status" value="1"/>
</dbReference>
<keyword evidence="1 3" id="KW-0238">DNA-binding</keyword>
<dbReference type="GO" id="GO:0003677">
    <property type="term" value="F:DNA binding"/>
    <property type="evidence" value="ECO:0007669"/>
    <property type="project" value="UniProtKB-KW"/>
</dbReference>
<dbReference type="Gene3D" id="3.40.50.300">
    <property type="entry name" value="P-loop containing nucleotide triphosphate hydrolases"/>
    <property type="match status" value="1"/>
</dbReference>
<sequence>MMHISEFARQSGIRAQTLRRYHAQGLLVPEVDPHSGYRWYSSRQLHTARVIQSLRGAGCNVALIRAMLHPSDVPDLLGQLEAHALTLRSQATHQQALAITIEGFLQRGKDTTLPDIHEFWNSLWLTPADAHIRVAFVGLKGGVGRTTNAIYTATLLQALGRNVAVVDVSGHGDGALTWARQASQRDKPLPFPVYTLRQYPDIAEDVDVIFDSTPRGEDFTAAALLADHLVLCVDAGGMVQHTLQLELSLLQRLGVGCSGSAFGVLLTGAADPLTPLELPEELTAQEVWEWREEWAQLQQLVAELLQDLSARSLPVLGVIPHREVHMAAGFTCPQYLHDHHRVLGRFLGVDHLMPPHRSPSTWSP</sequence>
<dbReference type="PANTHER" id="PTHR30204">
    <property type="entry name" value="REDOX-CYCLING DRUG-SENSING TRANSCRIPTIONAL ACTIVATOR SOXR"/>
    <property type="match status" value="1"/>
</dbReference>
<dbReference type="InterPro" id="IPR009061">
    <property type="entry name" value="DNA-bd_dom_put_sf"/>
</dbReference>
<evidence type="ECO:0000259" key="2">
    <source>
        <dbReference type="PROSITE" id="PS50937"/>
    </source>
</evidence>
<protein>
    <submittedName>
        <fullName evidence="3">DNA-binding transcriptional regulator, MerR family</fullName>
    </submittedName>
</protein>
<dbReference type="RefSeq" id="WP_092265723.1">
    <property type="nucleotide sequence ID" value="NZ_FNZA01000030.1"/>
</dbReference>
<dbReference type="PROSITE" id="PS50937">
    <property type="entry name" value="HTH_MERR_2"/>
    <property type="match status" value="1"/>
</dbReference>
<dbReference type="Gene3D" id="1.10.1660.10">
    <property type="match status" value="1"/>
</dbReference>
<name>A0A1H7CR48_9DEIO</name>
<reference evidence="4" key="1">
    <citation type="submission" date="2016-10" db="EMBL/GenBank/DDBJ databases">
        <authorList>
            <person name="Varghese N."/>
            <person name="Submissions S."/>
        </authorList>
    </citation>
    <scope>NUCLEOTIDE SEQUENCE [LARGE SCALE GENOMIC DNA]</scope>
    <source>
        <strain evidence="4">CGMCC 1.10218</strain>
    </source>
</reference>
<dbReference type="AlphaFoldDB" id="A0A1H7CR48"/>
<evidence type="ECO:0000313" key="3">
    <source>
        <dbReference type="EMBL" id="SEJ89210.1"/>
    </source>
</evidence>
<dbReference type="GO" id="GO:0003700">
    <property type="term" value="F:DNA-binding transcription factor activity"/>
    <property type="evidence" value="ECO:0007669"/>
    <property type="project" value="InterPro"/>
</dbReference>
<dbReference type="OrthoDB" id="9804460at2"/>
<evidence type="ECO:0000313" key="4">
    <source>
        <dbReference type="Proteomes" id="UP000199223"/>
    </source>
</evidence>
<dbReference type="Proteomes" id="UP000199223">
    <property type="component" value="Unassembled WGS sequence"/>
</dbReference>
<dbReference type="SUPFAM" id="SSF52540">
    <property type="entry name" value="P-loop containing nucleoside triphosphate hydrolases"/>
    <property type="match status" value="1"/>
</dbReference>
<dbReference type="SUPFAM" id="SSF46955">
    <property type="entry name" value="Putative DNA-binding domain"/>
    <property type="match status" value="1"/>
</dbReference>
<dbReference type="STRING" id="856736.SAMN04488058_1302"/>
<dbReference type="InterPro" id="IPR047057">
    <property type="entry name" value="MerR_fam"/>
</dbReference>
<feature type="domain" description="HTH merR-type" evidence="2">
    <location>
        <begin position="1"/>
        <end position="70"/>
    </location>
</feature>
<dbReference type="EMBL" id="FNZA01000030">
    <property type="protein sequence ID" value="SEJ89210.1"/>
    <property type="molecule type" value="Genomic_DNA"/>
</dbReference>
<proteinExistence type="predicted"/>
<evidence type="ECO:0000256" key="1">
    <source>
        <dbReference type="ARBA" id="ARBA00023125"/>
    </source>
</evidence>
<dbReference type="InterPro" id="IPR000551">
    <property type="entry name" value="MerR-type_HTH_dom"/>
</dbReference>
<dbReference type="SMART" id="SM00422">
    <property type="entry name" value="HTH_MERR"/>
    <property type="match status" value="1"/>
</dbReference>